<name>A0ABY7EEE7_MYAAR</name>
<organism evidence="9 10">
    <name type="scientific">Mya arenaria</name>
    <name type="common">Soft-shell clam</name>
    <dbReference type="NCBI Taxonomy" id="6604"/>
    <lineage>
        <taxon>Eukaryota</taxon>
        <taxon>Metazoa</taxon>
        <taxon>Spiralia</taxon>
        <taxon>Lophotrochozoa</taxon>
        <taxon>Mollusca</taxon>
        <taxon>Bivalvia</taxon>
        <taxon>Autobranchia</taxon>
        <taxon>Heteroconchia</taxon>
        <taxon>Euheterodonta</taxon>
        <taxon>Imparidentia</taxon>
        <taxon>Neoheterodontei</taxon>
        <taxon>Myida</taxon>
        <taxon>Myoidea</taxon>
        <taxon>Myidae</taxon>
        <taxon>Mya</taxon>
    </lineage>
</organism>
<protein>
    <recommendedName>
        <fullName evidence="8">Glycosyltransferase family 92 protein</fullName>
        <ecNumber evidence="8">2.4.1.-</ecNumber>
    </recommendedName>
</protein>
<dbReference type="EMBL" id="CP111017">
    <property type="protein sequence ID" value="WAR08250.1"/>
    <property type="molecule type" value="Genomic_DNA"/>
</dbReference>
<dbReference type="Proteomes" id="UP001164746">
    <property type="component" value="Chromosome 6"/>
</dbReference>
<evidence type="ECO:0000256" key="8">
    <source>
        <dbReference type="RuleBase" id="RU366017"/>
    </source>
</evidence>
<keyword evidence="6" id="KW-1133">Transmembrane helix</keyword>
<keyword evidence="7" id="KW-0472">Membrane</keyword>
<comment type="similarity">
    <text evidence="2 8">Belongs to the glycosyltransferase 92 family.</text>
</comment>
<dbReference type="EC" id="2.4.1.-" evidence="8"/>
<accession>A0ABY7EEE7</accession>
<keyword evidence="5" id="KW-0812">Transmembrane</keyword>
<evidence type="ECO:0000256" key="6">
    <source>
        <dbReference type="ARBA" id="ARBA00022989"/>
    </source>
</evidence>
<dbReference type="PANTHER" id="PTHR21461">
    <property type="entry name" value="GLYCOSYLTRANSFERASE FAMILY 92 PROTEIN"/>
    <property type="match status" value="1"/>
</dbReference>
<evidence type="ECO:0000256" key="1">
    <source>
        <dbReference type="ARBA" id="ARBA00004167"/>
    </source>
</evidence>
<evidence type="ECO:0000313" key="9">
    <source>
        <dbReference type="EMBL" id="WAR08250.1"/>
    </source>
</evidence>
<evidence type="ECO:0000256" key="5">
    <source>
        <dbReference type="ARBA" id="ARBA00022692"/>
    </source>
</evidence>
<reference evidence="9" key="1">
    <citation type="submission" date="2022-11" db="EMBL/GenBank/DDBJ databases">
        <title>Centuries of genome instability and evolution in soft-shell clam transmissible cancer (bioRxiv).</title>
        <authorList>
            <person name="Hart S.F.M."/>
            <person name="Yonemitsu M.A."/>
            <person name="Giersch R.M."/>
            <person name="Beal B.F."/>
            <person name="Arriagada G."/>
            <person name="Davis B.W."/>
            <person name="Ostrander E.A."/>
            <person name="Goff S.P."/>
            <person name="Metzger M.J."/>
        </authorList>
    </citation>
    <scope>NUCLEOTIDE SEQUENCE</scope>
    <source>
        <strain evidence="9">MELC-2E11</strain>
        <tissue evidence="9">Siphon/mantle</tissue>
    </source>
</reference>
<comment type="subcellular location">
    <subcellularLocation>
        <location evidence="1">Membrane</location>
        <topology evidence="1">Single-pass membrane protein</topology>
    </subcellularLocation>
</comment>
<sequence length="348" mass="40139">MSLAFGSIHILSAVAQNSSANSFYDNIVLSGWQRSKVDFHSGLKCCLVYANPLKVLVANLTQRRDWSYVGHSGIEAKQYVCPNAYSHRNISPKAISLTTGERCPEDLTKYATVDFPQKAQRGSLGVCAKLVFGNISAASIVEWFEYQRLMKVDKVIAYTYKLNEEAMKVLEYYSSIGLVEFLPFSLPQREKYRRDVGVKNFNSWNDEQVAVFDCQSRLSGYTYTGLYDFDEFIYPKNAKNLKDLLRGDPMRDRVKSIVITDRLMPGRMSTHGYWSKKPYKKSIVKESYAVLKHYRTCRKEWMKNNGAMCYKLIKRHEDNTLVQVADLIRENVINIMERIKEEMSKSSY</sequence>
<keyword evidence="3 8" id="KW-0328">Glycosyltransferase</keyword>
<dbReference type="Pfam" id="PF01697">
    <property type="entry name" value="Glyco_transf_92"/>
    <property type="match status" value="1"/>
</dbReference>
<keyword evidence="10" id="KW-1185">Reference proteome</keyword>
<dbReference type="PANTHER" id="PTHR21461:SF69">
    <property type="entry name" value="GLYCOSYLTRANSFERASE FAMILY 92 PROTEIN"/>
    <property type="match status" value="1"/>
</dbReference>
<evidence type="ECO:0000313" key="10">
    <source>
        <dbReference type="Proteomes" id="UP001164746"/>
    </source>
</evidence>
<gene>
    <name evidence="9" type="ORF">MAR_018208</name>
</gene>
<keyword evidence="4 8" id="KW-0808">Transferase</keyword>
<dbReference type="InterPro" id="IPR008166">
    <property type="entry name" value="Glyco_transf_92"/>
</dbReference>
<evidence type="ECO:0000256" key="3">
    <source>
        <dbReference type="ARBA" id="ARBA00022676"/>
    </source>
</evidence>
<evidence type="ECO:0000256" key="7">
    <source>
        <dbReference type="ARBA" id="ARBA00023136"/>
    </source>
</evidence>
<evidence type="ECO:0000256" key="4">
    <source>
        <dbReference type="ARBA" id="ARBA00022679"/>
    </source>
</evidence>
<proteinExistence type="inferred from homology"/>
<evidence type="ECO:0000256" key="2">
    <source>
        <dbReference type="ARBA" id="ARBA00007647"/>
    </source>
</evidence>